<proteinExistence type="predicted"/>
<dbReference type="InterPro" id="IPR036653">
    <property type="entry name" value="CinA-like_C"/>
</dbReference>
<dbReference type="Gene3D" id="3.90.950.20">
    <property type="entry name" value="CinA-like"/>
    <property type="match status" value="1"/>
</dbReference>
<keyword evidence="3" id="KW-1185">Reference proteome</keyword>
<evidence type="ECO:0000313" key="2">
    <source>
        <dbReference type="EMBL" id="TDW61366.1"/>
    </source>
</evidence>
<evidence type="ECO:0000313" key="3">
    <source>
        <dbReference type="Proteomes" id="UP000295058"/>
    </source>
</evidence>
<reference evidence="2 3" key="1">
    <citation type="submission" date="2019-03" db="EMBL/GenBank/DDBJ databases">
        <title>Genomic Encyclopedia of Archaeal and Bacterial Type Strains, Phase II (KMG-II): from individual species to whole genera.</title>
        <authorList>
            <person name="Goeker M."/>
        </authorList>
    </citation>
    <scope>NUCLEOTIDE SEQUENCE [LARGE SCALE GENOMIC DNA]</scope>
    <source>
        <strain evidence="2 3">DSM 15594</strain>
    </source>
</reference>
<dbReference type="NCBIfam" id="TIGR00199">
    <property type="entry name" value="PncC_domain"/>
    <property type="match status" value="1"/>
</dbReference>
<accession>A0ABY2F1Q4</accession>
<gene>
    <name evidence="2" type="ORF">LY04_00901</name>
</gene>
<dbReference type="SUPFAM" id="SSF142433">
    <property type="entry name" value="CinA-like"/>
    <property type="match status" value="1"/>
</dbReference>
<evidence type="ECO:0000259" key="1">
    <source>
        <dbReference type="Pfam" id="PF02464"/>
    </source>
</evidence>
<protein>
    <submittedName>
        <fullName evidence="2">Nicotinamide-nucleotide amidase</fullName>
    </submittedName>
</protein>
<dbReference type="EMBL" id="SODO01000002">
    <property type="protein sequence ID" value="TDW61366.1"/>
    <property type="molecule type" value="Genomic_DNA"/>
</dbReference>
<feature type="domain" description="CinA C-terminal" evidence="1">
    <location>
        <begin position="21"/>
        <end position="172"/>
    </location>
</feature>
<organism evidence="2 3">
    <name type="scientific">Oceanimonas baumannii</name>
    <dbReference type="NCBI Taxonomy" id="129578"/>
    <lineage>
        <taxon>Bacteria</taxon>
        <taxon>Pseudomonadati</taxon>
        <taxon>Pseudomonadota</taxon>
        <taxon>Gammaproteobacteria</taxon>
        <taxon>Aeromonadales</taxon>
        <taxon>Aeromonadaceae</taxon>
        <taxon>Oceanimonas</taxon>
    </lineage>
</organism>
<dbReference type="Pfam" id="PF02464">
    <property type="entry name" value="CinA"/>
    <property type="match status" value="1"/>
</dbReference>
<dbReference type="InterPro" id="IPR008136">
    <property type="entry name" value="CinA_C"/>
</dbReference>
<comment type="caution">
    <text evidence="2">The sequence shown here is derived from an EMBL/GenBank/DDBJ whole genome shotgun (WGS) entry which is preliminary data.</text>
</comment>
<dbReference type="Proteomes" id="UP000295058">
    <property type="component" value="Unassembled WGS sequence"/>
</dbReference>
<sequence>MATGIIGAFGEREEPRLDSMTLARQLGEALARQHLMMVTAESCTGGGIACAMTDIAGSSAWFERGFVTYSNAAKHDMLGVDMALIEQHGAVSREVAEAMVRGACLHSGCDLGVAVTGVAGPGGGSPEKPVGTVWLACYMAGTDLLECRLLQLDGDRAAVRHQTVIQALACCLSLLEQNPT</sequence>
<name>A0ABY2F1Q4_9GAMM</name>